<dbReference type="Pfam" id="PF05636">
    <property type="entry name" value="HIGH_NTase1"/>
    <property type="match status" value="1"/>
</dbReference>
<comment type="subcellular location">
    <subcellularLocation>
        <location evidence="3">Cytoplasm</location>
    </subcellularLocation>
</comment>
<keyword evidence="3" id="KW-0963">Cytoplasm</keyword>
<accession>A0ABY7WWP5</accession>
<comment type="function">
    <text evidence="3">Catalyzes the formation of N(4)-acetylcytidine (ac(4)C) at the wobble position of elongator tRNA(Met), using acetate and ATP as substrates. First activates an acetate ion to form acetyladenylate (Ac-AMP) and then transfers the acetyl group to tRNA to form ac(4)C34.</text>
</comment>
<dbReference type="EC" id="6.3.4.-" evidence="3"/>
<feature type="region of interest" description="Disordered" evidence="4">
    <location>
        <begin position="368"/>
        <end position="387"/>
    </location>
</feature>
<evidence type="ECO:0000256" key="4">
    <source>
        <dbReference type="SAM" id="MobiDB-lite"/>
    </source>
</evidence>
<keyword evidence="3" id="KW-0547">Nucleotide-binding</keyword>
<dbReference type="PANTHER" id="PTHR37825:SF1">
    <property type="entry name" value="TRNA(MET) CYTIDINE ACETATE LIGASE"/>
    <property type="match status" value="1"/>
</dbReference>
<sequence>MQAVGVIAEFNPFHKGHAYVLRTARAQSGADAVVVVMAGNFVQRGETAIVDKWARARMALANGADLVVELPITAAIQSAELFAQGGVQQLDAIGVQTLAFGSEQPALDYRGLATQRLALEAAKPDTAFSDFRQTYASQLATYYAQLTGSPITAPNTMLGLAYAEAAVAAKSPLRLLPIQRIGGAHDSQDGDAGNFASGSVIREQLLTGQDVQSWVPAATASLLTNTHHFTWADFWPLLRYRLQTASLDELRSIDQMSEGLEYRLQQHVDSAKDFEDFLHTIKSKRYTYARLRRLCLNVLLNLRAAEVQAARDQPVVHVLGFTATGREWLHLQRKTASLPIVTRVARDMIAPGGALALTQRADNLIETFSGKPQNYGRPPLMEDSLNA</sequence>
<comment type="catalytic activity">
    <reaction evidence="3">
        <text>cytidine(34) in elongator tRNA(Met) + acetate + ATP = N(4)-acetylcytidine(34) in elongator tRNA(Met) + AMP + diphosphate</text>
        <dbReference type="Rhea" id="RHEA:58144"/>
        <dbReference type="Rhea" id="RHEA-COMP:10693"/>
        <dbReference type="Rhea" id="RHEA-COMP:10694"/>
        <dbReference type="ChEBI" id="CHEBI:30089"/>
        <dbReference type="ChEBI" id="CHEBI:30616"/>
        <dbReference type="ChEBI" id="CHEBI:33019"/>
        <dbReference type="ChEBI" id="CHEBI:74900"/>
        <dbReference type="ChEBI" id="CHEBI:82748"/>
        <dbReference type="ChEBI" id="CHEBI:456215"/>
    </reaction>
</comment>
<keyword evidence="3" id="KW-0067">ATP-binding</keyword>
<feature type="binding site" evidence="3">
    <location>
        <begin position="180"/>
        <end position="181"/>
    </location>
    <ligand>
        <name>ATP</name>
        <dbReference type="ChEBI" id="CHEBI:30616"/>
    </ligand>
</feature>
<feature type="binding site" evidence="3">
    <location>
        <begin position="7"/>
        <end position="20"/>
    </location>
    <ligand>
        <name>ATP</name>
        <dbReference type="ChEBI" id="CHEBI:30616"/>
    </ligand>
</feature>
<comment type="similarity">
    <text evidence="3">Belongs to the TmcAL family.</text>
</comment>
<feature type="binding site" evidence="3">
    <location>
        <position position="155"/>
    </location>
    <ligand>
        <name>ATP</name>
        <dbReference type="ChEBI" id="CHEBI:30616"/>
    </ligand>
</feature>
<gene>
    <name evidence="3" type="primary">tmcAL</name>
    <name evidence="5" type="ORF">PQ472_04795</name>
</gene>
<evidence type="ECO:0000313" key="5">
    <source>
        <dbReference type="EMBL" id="WDF83555.1"/>
    </source>
</evidence>
<name>A0ABY7WWP5_9LACO</name>
<dbReference type="Proteomes" id="UP001220377">
    <property type="component" value="Chromosome"/>
</dbReference>
<evidence type="ECO:0000256" key="2">
    <source>
        <dbReference type="ARBA" id="ARBA00022694"/>
    </source>
</evidence>
<keyword evidence="6" id="KW-1185">Reference proteome</keyword>
<proteinExistence type="inferred from homology"/>
<evidence type="ECO:0000313" key="6">
    <source>
        <dbReference type="Proteomes" id="UP001220377"/>
    </source>
</evidence>
<evidence type="ECO:0000256" key="3">
    <source>
        <dbReference type="HAMAP-Rule" id="MF_01539"/>
    </source>
</evidence>
<dbReference type="SUPFAM" id="SSF52374">
    <property type="entry name" value="Nucleotidylyl transferase"/>
    <property type="match status" value="1"/>
</dbReference>
<dbReference type="EMBL" id="CP117884">
    <property type="protein sequence ID" value="WDF83555.1"/>
    <property type="molecule type" value="Genomic_DNA"/>
</dbReference>
<keyword evidence="1 3" id="KW-0436">Ligase</keyword>
<keyword evidence="3" id="KW-0820">tRNA-binding</keyword>
<feature type="binding site" evidence="3">
    <location>
        <position position="101"/>
    </location>
    <ligand>
        <name>ATP</name>
        <dbReference type="ChEBI" id="CHEBI:30616"/>
    </ligand>
</feature>
<dbReference type="PANTHER" id="PTHR37825">
    <property type="entry name" value="TRNA(MET) CYTIDINE ACETATE LIGASE"/>
    <property type="match status" value="1"/>
</dbReference>
<dbReference type="InterPro" id="IPR014729">
    <property type="entry name" value="Rossmann-like_a/b/a_fold"/>
</dbReference>
<dbReference type="HAMAP" id="MF_01539">
    <property type="entry name" value="TmcAL"/>
    <property type="match status" value="1"/>
</dbReference>
<protein>
    <recommendedName>
        <fullName evidence="3">tRNA(Met) cytidine acetate ligase</fullName>
        <ecNumber evidence="3">6.3.4.-</ecNumber>
    </recommendedName>
</protein>
<keyword evidence="2 3" id="KW-0819">tRNA processing</keyword>
<organism evidence="5 6">
    <name type="scientific">Lacticaseibacillus pabuli</name>
    <dbReference type="NCBI Taxonomy" id="3025672"/>
    <lineage>
        <taxon>Bacteria</taxon>
        <taxon>Bacillati</taxon>
        <taxon>Bacillota</taxon>
        <taxon>Bacilli</taxon>
        <taxon>Lactobacillales</taxon>
        <taxon>Lactobacillaceae</taxon>
        <taxon>Lacticaseibacillus</taxon>
    </lineage>
</organism>
<evidence type="ECO:0000256" key="1">
    <source>
        <dbReference type="ARBA" id="ARBA00022598"/>
    </source>
</evidence>
<dbReference type="RefSeq" id="WP_274261776.1">
    <property type="nucleotide sequence ID" value="NZ_CP117884.1"/>
</dbReference>
<dbReference type="InterPro" id="IPR008513">
    <property type="entry name" value="tRNA(Met)_cyd_acetate_ligase"/>
</dbReference>
<dbReference type="NCBIfam" id="NF010191">
    <property type="entry name" value="PRK13670.1"/>
    <property type="match status" value="1"/>
</dbReference>
<reference evidence="5 6" key="1">
    <citation type="submission" date="2023-02" db="EMBL/GenBank/DDBJ databases">
        <title>Genome sequence of Lacticaseibacillus sp. KACC 23028.</title>
        <authorList>
            <person name="Kim S."/>
            <person name="Heo J."/>
            <person name="Kwon S.-W."/>
        </authorList>
    </citation>
    <scope>NUCLEOTIDE SEQUENCE [LARGE SCALE GENOMIC DNA]</scope>
    <source>
        <strain evidence="5 6">KACC 23028</strain>
    </source>
</reference>
<dbReference type="Gene3D" id="3.40.50.620">
    <property type="entry name" value="HUPs"/>
    <property type="match status" value="1"/>
</dbReference>
<keyword evidence="3" id="KW-0694">RNA-binding</keyword>